<feature type="transmembrane region" description="Helical" evidence="1">
    <location>
        <begin position="74"/>
        <end position="97"/>
    </location>
</feature>
<keyword evidence="1" id="KW-1133">Transmembrane helix</keyword>
<comment type="caution">
    <text evidence="3">The sequence shown here is derived from an EMBL/GenBank/DDBJ whole genome shotgun (WGS) entry which is preliminary data.</text>
</comment>
<organism evidence="3 6">
    <name type="scientific">Vagococcus fluvialis</name>
    <dbReference type="NCBI Taxonomy" id="2738"/>
    <lineage>
        <taxon>Bacteria</taxon>
        <taxon>Bacillati</taxon>
        <taxon>Bacillota</taxon>
        <taxon>Bacilli</taxon>
        <taxon>Lactobacillales</taxon>
        <taxon>Enterococcaceae</taxon>
        <taxon>Vagococcus</taxon>
    </lineage>
</organism>
<keyword evidence="1" id="KW-0812">Transmembrane</keyword>
<sequence>MGRKLFVKLSCFLVFMCVFTGITETYASENQNNTNIGIIFEKEKEVDIPTIKPPLIDGGNDKPPLRMLPKTGELLTSMIIILIGISLFIFGIGIIVIKQLYKEASWEGI</sequence>
<evidence type="ECO:0000313" key="3">
    <source>
        <dbReference type="EMBL" id="NKC66935.1"/>
    </source>
</evidence>
<keyword evidence="1" id="KW-0472">Membrane</keyword>
<evidence type="ECO:0000256" key="2">
    <source>
        <dbReference type="SAM" id="SignalP"/>
    </source>
</evidence>
<protein>
    <recommendedName>
        <fullName evidence="7">Gram-positive cocci surface proteins LPxTG domain-containing protein</fullName>
    </recommendedName>
</protein>
<gene>
    <name evidence="4" type="ORF">CBF32_06350</name>
    <name evidence="3" type="ORF">HED35_02425</name>
</gene>
<proteinExistence type="predicted"/>
<feature type="chain" id="PRO_5036331972" description="Gram-positive cocci surface proteins LPxTG domain-containing protein" evidence="2">
    <location>
        <begin position="28"/>
        <end position="109"/>
    </location>
</feature>
<reference evidence="3 6" key="2">
    <citation type="submission" date="2020-03" db="EMBL/GenBank/DDBJ databases">
        <title>Bacterial samples isolated from urine from healthy bovine heifers (Gyr breed).</title>
        <authorList>
            <person name="Giannattasio-Ferraz S."/>
            <person name="Maskeri L."/>
            <person name="Penido A."/>
            <person name="Barbosa-Stancioli E.F."/>
            <person name="Putonti C."/>
        </authorList>
    </citation>
    <scope>NUCLEOTIDE SEQUENCE [LARGE SCALE GENOMIC DNA]</scope>
    <source>
        <strain evidence="3 6">UFMG-H7</strain>
    </source>
</reference>
<feature type="signal peptide" evidence="2">
    <location>
        <begin position="1"/>
        <end position="27"/>
    </location>
</feature>
<evidence type="ECO:0000256" key="1">
    <source>
        <dbReference type="SAM" id="Phobius"/>
    </source>
</evidence>
<dbReference type="GeneID" id="63146269"/>
<reference evidence="4 5" key="1">
    <citation type="submission" date="2017-05" db="EMBL/GenBank/DDBJ databases">
        <title>Vagococcus spp. assemblies.</title>
        <authorList>
            <person name="Gulvik C.A."/>
        </authorList>
    </citation>
    <scope>NUCLEOTIDE SEQUENCE [LARGE SCALE GENOMIC DNA]</scope>
    <source>
        <strain evidence="4 5">NCFB 2497</strain>
    </source>
</reference>
<dbReference type="EMBL" id="NGJX01000005">
    <property type="protein sequence ID" value="RSU02202.1"/>
    <property type="molecule type" value="Genomic_DNA"/>
</dbReference>
<evidence type="ECO:0000313" key="6">
    <source>
        <dbReference type="Proteomes" id="UP000521358"/>
    </source>
</evidence>
<evidence type="ECO:0000313" key="5">
    <source>
        <dbReference type="Proteomes" id="UP000288197"/>
    </source>
</evidence>
<dbReference type="Proteomes" id="UP000521358">
    <property type="component" value="Unassembled WGS sequence"/>
</dbReference>
<evidence type="ECO:0008006" key="7">
    <source>
        <dbReference type="Google" id="ProtNLM"/>
    </source>
</evidence>
<keyword evidence="2" id="KW-0732">Signal</keyword>
<name>A0A369AZ58_9ENTE</name>
<accession>A0A369AZ58</accession>
<dbReference type="EMBL" id="JAAVMB010000001">
    <property type="protein sequence ID" value="NKC66935.1"/>
    <property type="molecule type" value="Genomic_DNA"/>
</dbReference>
<dbReference type="AlphaFoldDB" id="A0A369AZ58"/>
<evidence type="ECO:0000313" key="4">
    <source>
        <dbReference type="EMBL" id="RSU02202.1"/>
    </source>
</evidence>
<dbReference type="Proteomes" id="UP000288197">
    <property type="component" value="Unassembled WGS sequence"/>
</dbReference>
<dbReference type="RefSeq" id="WP_114289524.1">
    <property type="nucleotide sequence ID" value="NZ_CP122523.1"/>
</dbReference>
<keyword evidence="5" id="KW-1185">Reference proteome</keyword>